<dbReference type="PANTHER" id="PTHR22961">
    <property type="entry name" value="SER/THR PROTEIN KINASE-TRB"/>
    <property type="match status" value="1"/>
</dbReference>
<feature type="compositionally biased region" description="Low complexity" evidence="3">
    <location>
        <begin position="848"/>
        <end position="859"/>
    </location>
</feature>
<evidence type="ECO:0000256" key="1">
    <source>
        <dbReference type="ARBA" id="ARBA00003412"/>
    </source>
</evidence>
<dbReference type="Gene3D" id="1.10.510.10">
    <property type="entry name" value="Transferase(Phosphotransferase) domain 1"/>
    <property type="match status" value="1"/>
</dbReference>
<dbReference type="GO" id="GO:0005524">
    <property type="term" value="F:ATP binding"/>
    <property type="evidence" value="ECO:0007669"/>
    <property type="project" value="InterPro"/>
</dbReference>
<dbReference type="EMBL" id="OB660032">
    <property type="protein sequence ID" value="CAD7222157.1"/>
    <property type="molecule type" value="Genomic_DNA"/>
</dbReference>
<dbReference type="InterPro" id="IPR000719">
    <property type="entry name" value="Prot_kinase_dom"/>
</dbReference>
<dbReference type="GO" id="GO:0004672">
    <property type="term" value="F:protein kinase activity"/>
    <property type="evidence" value="ECO:0007669"/>
    <property type="project" value="InterPro"/>
</dbReference>
<evidence type="ECO:0000313" key="4">
    <source>
        <dbReference type="EMBL" id="CAD7222157.1"/>
    </source>
</evidence>
<sequence>MEDFLTPSRAACLMLRSKEMAWMFTTFKVSQMTLKFLMQSFLALTMQPKKVSFEPPVHKGSLVDRTIVFPPETKPTTASFDVEPKTTNSGKNPQELHCRGNSSFNLEEDGICDDVEDYPTDLVRSLMKMTFQNAAEEVANANTLVDIEPLRENELLDIHVRRKGSHEPDGELDVRSYDSFFAEPVCSSQVSVIYPQMGRNRNDETFLIVNDRDSFVQGVRVEKCMREGAPCQVAASFGYETFCKQKYAMKKLLAMNPTKGQKRIVTEQFRLRIPERILTNSTAGETLRSTWRKMEFVMTLKIILRNLSSDHTAELHCRGNSSFNLEEDGICDDVEDYPTDLVRSLMKKTFQNAAEEVANAYNLIDIEPLRENELLGVHVRRKGSEDGDVRSYESFEESVCSSQEIVMKPRAGRNTNGETTMIVNDGDLYVQAVVVEKCMREGAPCEVATSFGYETFCKQKYGMKKLLVVNETKQRIVIDQFDFPVSPYSLTCSRRGIKYSGRTEKRISLILDCYVAHDFDTESLKNVNLQYYVIKGQKLPESKALYIFASIADTLKRLHDLNVVHRDIKLANLVLDITTSTVRWINFSYGRHLLVSDEALGEQRGSPAYISPELLTGKTYKGKPADVWAAGVVLYTMLYGTFPFYHPTTSSLLRMIASGVYQIPADGRVSMGTIELIKGMLSHDPNDRMTAGNILERVMSLAPLQRPPASAKRESDQVVPDKEEPSSKGAVPAVVPTWFRPLNTSSPFQPPAPRSSRQSSRERIVTSSDSSSEASAASPNHRLVSVTRRDAAERGLPSFRSQFFRHPTTTTSSGSTTTTSPAVISMMLFRPTPPATSNAANSVANVNRGSDLASSDSSAPPAPAPAPRNVPTTTDRSPAALANAIIGSIRRTPFSSGPSRHAPRNFPPARTPAPSAGSTSFMRALSEPSSPPPPVPSGSTAVVPSGRVARGGQLAVADALGSPVPRSSRTAASYLAPYPYMHQRSEGALIPHNPQDASLMSGPLIDSGTGIGARRPAVGFSFSRGGMVVTHTGRDARRLTTAQEVRELFSNQFRSVGEYGNADPRTDSLATVPDVVLSTGNTASEDVDGTACERASLLRLRTERNILSHLLSPVQRSTSLQPCLSSASSSNGANEKIINTSSSRVDNQQQYDNKQWLIPPLSLCGCGKCGYFSKNWQKYAKFLFQVNCRVMLIDVRFEVGLSFVYTKPRRVNSTAMGLELEDHAYVSSSPVSTGTDRSWEHSYHKDREQTDVGFENGIVGSPSGTQLFPDAVTSTYRNRPVTMDHLDYCSHQEEDDDPADEEALQDTLGAELLLTTEERVLSVSDLLQALSVHCLTETNPGENSSTAPEDENGEEEEILRILSEENTSPGASASKEVLSDLLETSDEILALALSEPWPFLQHEETPGSIVTLCASPTAAFVRDRPKPLAEKAPDHSYSTDLGECFCGECSEDVVMRVTANSSGRSASPTASVCSSIGSESTWVGSQTQEHCYFRPDLDSVLEEDVPPPPLSVICRSDHPYAVEEEFVVFEPELGGSEEIETSKRFLQAGRRLSHPPPQQAETSVSPAVPRDHVYVCLRRRSLPQKPCGGSDHSYNVVGREQDEASDSTDHSYNVLSPQASSSVVQRHFPLVTDHCYSPSPALLPLPPVKPVAETCSIEIDHNYETTPHGS</sequence>
<dbReference type="OrthoDB" id="410920at2759"/>
<dbReference type="InterPro" id="IPR011009">
    <property type="entry name" value="Kinase-like_dom_sf"/>
</dbReference>
<organism evidence="4">
    <name type="scientific">Cyprideis torosa</name>
    <dbReference type="NCBI Taxonomy" id="163714"/>
    <lineage>
        <taxon>Eukaryota</taxon>
        <taxon>Metazoa</taxon>
        <taxon>Ecdysozoa</taxon>
        <taxon>Arthropoda</taxon>
        <taxon>Crustacea</taxon>
        <taxon>Oligostraca</taxon>
        <taxon>Ostracoda</taxon>
        <taxon>Podocopa</taxon>
        <taxon>Podocopida</taxon>
        <taxon>Cytherocopina</taxon>
        <taxon>Cytheroidea</taxon>
        <taxon>Cytherideidae</taxon>
        <taxon>Cyprideis</taxon>
    </lineage>
</organism>
<feature type="compositionally biased region" description="Low complexity" evidence="3">
    <location>
        <begin position="767"/>
        <end position="778"/>
    </location>
</feature>
<comment type="function">
    <text evidence="1">May be a negative regulator of NF-kappa-B and p53-mediated gene transcription.</text>
</comment>
<dbReference type="InterPro" id="IPR024104">
    <property type="entry name" value="Tribbles/Ser_Thr_kinase_40"/>
</dbReference>
<feature type="compositionally biased region" description="Polar residues" evidence="3">
    <location>
        <begin position="1337"/>
        <end position="1347"/>
    </location>
</feature>
<dbReference type="PANTHER" id="PTHR22961:SF16">
    <property type="entry name" value="SERINE_THREONINE-PROTEIN KINASE 40"/>
    <property type="match status" value="1"/>
</dbReference>
<dbReference type="PROSITE" id="PS50011">
    <property type="entry name" value="PROTEIN_KINASE_DOM"/>
    <property type="match status" value="1"/>
</dbReference>
<evidence type="ECO:0000256" key="3">
    <source>
        <dbReference type="SAM" id="MobiDB-lite"/>
    </source>
</evidence>
<dbReference type="SUPFAM" id="SSF56112">
    <property type="entry name" value="Protein kinase-like (PK-like)"/>
    <property type="match status" value="1"/>
</dbReference>
<feature type="region of interest" description="Disordered" evidence="3">
    <location>
        <begin position="704"/>
        <end position="819"/>
    </location>
</feature>
<proteinExistence type="predicted"/>
<feature type="region of interest" description="Disordered" evidence="3">
    <location>
        <begin position="1337"/>
        <end position="1356"/>
    </location>
</feature>
<dbReference type="Gene3D" id="2.10.90.10">
    <property type="entry name" value="Cystine-knot cytokines"/>
    <property type="match status" value="2"/>
</dbReference>
<dbReference type="Pfam" id="PF00069">
    <property type="entry name" value="Pkinase"/>
    <property type="match status" value="1"/>
</dbReference>
<dbReference type="InterPro" id="IPR008271">
    <property type="entry name" value="Ser/Thr_kinase_AS"/>
</dbReference>
<feature type="compositionally biased region" description="Basic and acidic residues" evidence="3">
    <location>
        <begin position="711"/>
        <end position="726"/>
    </location>
</feature>
<protein>
    <recommendedName>
        <fullName evidence="2">Serine/threonine-protein kinase 40</fullName>
    </recommendedName>
</protein>
<dbReference type="PROSITE" id="PS00108">
    <property type="entry name" value="PROTEIN_KINASE_ST"/>
    <property type="match status" value="1"/>
</dbReference>
<reference evidence="4" key="1">
    <citation type="submission" date="2020-11" db="EMBL/GenBank/DDBJ databases">
        <authorList>
            <person name="Tran Van P."/>
        </authorList>
    </citation>
    <scope>NUCLEOTIDE SEQUENCE</scope>
</reference>
<name>A0A7R8W3N5_9CRUS</name>
<feature type="compositionally biased region" description="Polar residues" evidence="3">
    <location>
        <begin position="74"/>
        <end position="92"/>
    </location>
</feature>
<gene>
    <name evidence="4" type="ORF">CTOB1V02_LOCUS173</name>
</gene>
<accession>A0A7R8W3N5</accession>
<feature type="region of interest" description="Disordered" evidence="3">
    <location>
        <begin position="889"/>
        <end position="945"/>
    </location>
</feature>
<feature type="region of interest" description="Disordered" evidence="3">
    <location>
        <begin position="74"/>
        <end position="94"/>
    </location>
</feature>
<dbReference type="SMART" id="SM00220">
    <property type="entry name" value="S_TKc"/>
    <property type="match status" value="1"/>
</dbReference>
<dbReference type="InterPro" id="IPR032104">
    <property type="entry name" value="Spaetzle"/>
</dbReference>
<feature type="region of interest" description="Disordered" evidence="3">
    <location>
        <begin position="848"/>
        <end position="876"/>
    </location>
</feature>
<dbReference type="InterPro" id="IPR029034">
    <property type="entry name" value="Cystine-knot_cytokine"/>
</dbReference>
<evidence type="ECO:0000256" key="2">
    <source>
        <dbReference type="ARBA" id="ARBA00016813"/>
    </source>
</evidence>
<feature type="compositionally biased region" description="Low complexity" evidence="3">
    <location>
        <begin position="808"/>
        <end position="819"/>
    </location>
</feature>
<dbReference type="Pfam" id="PF16077">
    <property type="entry name" value="Spaetzle"/>
    <property type="match status" value="2"/>
</dbReference>
<dbReference type="SUPFAM" id="SSF57501">
    <property type="entry name" value="Cystine-knot cytokines"/>
    <property type="match status" value="2"/>
</dbReference>